<proteinExistence type="predicted"/>
<sequence>MSKNFDQYIKKVKKDNPKFDWEKSGFDLVFRAWKVHIVDANEKTLHTFVKKFINGYNNRPSVRKSNETATVPDELIDELIHARIPNFTKRDIALIRFGHRLSMAAENILGLILEEFIHNKVVGHGWACCWGNCITSVDFCSSYKMLQVKNRSNTENSSSNKVRKGTRI</sequence>
<organism evidence="1 2">
    <name type="scientific">Candidatus Saganbacteria bacterium CG08_land_8_20_14_0_20_45_16</name>
    <dbReference type="NCBI Taxonomy" id="2014293"/>
    <lineage>
        <taxon>Bacteria</taxon>
        <taxon>Bacillati</taxon>
        <taxon>Saganbacteria</taxon>
    </lineage>
</organism>
<evidence type="ECO:0000313" key="1">
    <source>
        <dbReference type="EMBL" id="PIS29894.1"/>
    </source>
</evidence>
<accession>A0A2H0XYD4</accession>
<dbReference type="GO" id="GO:0009307">
    <property type="term" value="P:DNA restriction-modification system"/>
    <property type="evidence" value="ECO:0007669"/>
    <property type="project" value="InterPro"/>
</dbReference>
<evidence type="ECO:0000313" key="2">
    <source>
        <dbReference type="Proteomes" id="UP000231343"/>
    </source>
</evidence>
<reference evidence="1 2" key="1">
    <citation type="submission" date="2017-09" db="EMBL/GenBank/DDBJ databases">
        <title>Depth-based differentiation of microbial function through sediment-hosted aquifers and enrichment of novel symbionts in the deep terrestrial subsurface.</title>
        <authorList>
            <person name="Probst A.J."/>
            <person name="Ladd B."/>
            <person name="Jarett J.K."/>
            <person name="Geller-Mcgrath D.E."/>
            <person name="Sieber C.M."/>
            <person name="Emerson J.B."/>
            <person name="Anantharaman K."/>
            <person name="Thomas B.C."/>
            <person name="Malmstrom R."/>
            <person name="Stieglmeier M."/>
            <person name="Klingl A."/>
            <person name="Woyke T."/>
            <person name="Ryan C.M."/>
            <person name="Banfield J.F."/>
        </authorList>
    </citation>
    <scope>NUCLEOTIDE SEQUENCE [LARGE SCALE GENOMIC DNA]</scope>
    <source>
        <strain evidence="1">CG08_land_8_20_14_0_20_45_16</strain>
    </source>
</reference>
<dbReference type="EMBL" id="PEYM01000069">
    <property type="protein sequence ID" value="PIS29894.1"/>
    <property type="molecule type" value="Genomic_DNA"/>
</dbReference>
<dbReference type="GO" id="GO:0003677">
    <property type="term" value="F:DNA binding"/>
    <property type="evidence" value="ECO:0007669"/>
    <property type="project" value="InterPro"/>
</dbReference>
<gene>
    <name evidence="1" type="ORF">COT42_04115</name>
</gene>
<dbReference type="Pfam" id="PF09570">
    <property type="entry name" value="RE_SinI"/>
    <property type="match status" value="1"/>
</dbReference>
<dbReference type="AlphaFoldDB" id="A0A2H0XYD4"/>
<dbReference type="GO" id="GO:0009036">
    <property type="term" value="F:type II site-specific deoxyribonuclease activity"/>
    <property type="evidence" value="ECO:0007669"/>
    <property type="project" value="InterPro"/>
</dbReference>
<comment type="caution">
    <text evidence="1">The sequence shown here is derived from an EMBL/GenBank/DDBJ whole genome shotgun (WGS) entry which is preliminary data.</text>
</comment>
<name>A0A2H0XYD4_UNCSA</name>
<dbReference type="Proteomes" id="UP000231343">
    <property type="component" value="Unassembled WGS sequence"/>
</dbReference>
<dbReference type="InterPro" id="IPR019070">
    <property type="entry name" value="Restrct_endonuc_II_SinI"/>
</dbReference>
<protein>
    <submittedName>
        <fullName evidence="1">Uncharacterized protein</fullName>
    </submittedName>
</protein>